<dbReference type="GO" id="GO:0000270">
    <property type="term" value="P:peptidoglycan metabolic process"/>
    <property type="evidence" value="ECO:0007669"/>
    <property type="project" value="UniProtKB-UniRule"/>
</dbReference>
<dbReference type="Pfam" id="PF03330">
    <property type="entry name" value="DPBB_1"/>
    <property type="match status" value="1"/>
</dbReference>
<evidence type="ECO:0000256" key="2">
    <source>
        <dbReference type="ARBA" id="ARBA00023316"/>
    </source>
</evidence>
<evidence type="ECO:0000256" key="3">
    <source>
        <dbReference type="HAMAP-Rule" id="MF_02071"/>
    </source>
</evidence>
<dbReference type="PANTHER" id="PTHR34183:SF1">
    <property type="entry name" value="ENDOLYTIC PEPTIDOGLYCAN TRANSGLYCOSYLASE RLPA"/>
    <property type="match status" value="1"/>
</dbReference>
<dbReference type="GO" id="GO:0008932">
    <property type="term" value="F:lytic endotransglycosylase activity"/>
    <property type="evidence" value="ECO:0007669"/>
    <property type="project" value="UniProtKB-UniRule"/>
</dbReference>
<dbReference type="GO" id="GO:0071555">
    <property type="term" value="P:cell wall organization"/>
    <property type="evidence" value="ECO:0007669"/>
    <property type="project" value="UniProtKB-KW"/>
</dbReference>
<reference evidence="6 7" key="1">
    <citation type="submission" date="2020-12" db="EMBL/GenBank/DDBJ databases">
        <title>Revised draft genomes of Rhodomicrobium vannielii ATCC 17100 and Rhodomicrobium udaipurense JA643.</title>
        <authorList>
            <person name="Conners E.M."/>
            <person name="Davenport E.J."/>
            <person name="Bose A."/>
        </authorList>
    </citation>
    <scope>NUCLEOTIDE SEQUENCE [LARGE SCALE GENOMIC DNA]</scope>
    <source>
        <strain evidence="6 7">JA643</strain>
    </source>
</reference>
<keyword evidence="7" id="KW-1185">Reference proteome</keyword>
<sequence length="339" mass="35083">MIVTALVASLGACTAQKSPVDETQTLSPRVIKVGDPVPKGGGEYKLGSPYLANGKWYTPVNDVHYDQVGLASWYGDFFHGRKTANGEIYDMGALTAAHPTLPMPTYAQVTNLDNNRTVIVRINDRGPYHDGRIIDLSRKAAELLGFHGRGTAAVRVRYFAPAPLNGDDHLERSILAKQPWAARSVSSVQTPSRPQVASAPASAGVQIAAATAVPVRKAAPATAPARVQQASVPIAATASMGAWAPVVATNAPTRQATAAKAATPAKAAPVKAAAAQPAPAQPATYIASATAFPASTETFDKPLVVKKGGFEASIHDAAAGWSSNSRPAFSTGAAFNGGQ</sequence>
<evidence type="ECO:0000313" key="7">
    <source>
        <dbReference type="Proteomes" id="UP000623250"/>
    </source>
</evidence>
<feature type="domain" description="RlpA-like protein double-psi beta-barrel" evidence="5">
    <location>
        <begin position="67"/>
        <end position="156"/>
    </location>
</feature>
<dbReference type="Gene3D" id="2.40.40.10">
    <property type="entry name" value="RlpA-like domain"/>
    <property type="match status" value="1"/>
</dbReference>
<keyword evidence="1 3" id="KW-0456">Lyase</keyword>
<dbReference type="PANTHER" id="PTHR34183">
    <property type="entry name" value="ENDOLYTIC PEPTIDOGLYCAN TRANSGLYCOSYLASE RLPA"/>
    <property type="match status" value="1"/>
</dbReference>
<dbReference type="InterPro" id="IPR036908">
    <property type="entry name" value="RlpA-like_sf"/>
</dbReference>
<gene>
    <name evidence="3" type="primary">rlpA</name>
    <name evidence="6" type="ORF">JDN41_08505</name>
</gene>
<keyword evidence="2 3" id="KW-0961">Cell wall biogenesis/degradation</keyword>
<name>A0A8I1KLK7_9HYPH</name>
<proteinExistence type="inferred from homology"/>
<protein>
    <recommendedName>
        <fullName evidence="3">Endolytic peptidoglycan transglycosylase RlpA</fullName>
        <ecNumber evidence="3">4.2.2.-</ecNumber>
    </recommendedName>
</protein>
<dbReference type="InterPro" id="IPR012997">
    <property type="entry name" value="RplA"/>
</dbReference>
<organism evidence="6 7">
    <name type="scientific">Rhodomicrobium udaipurense</name>
    <dbReference type="NCBI Taxonomy" id="1202716"/>
    <lineage>
        <taxon>Bacteria</taxon>
        <taxon>Pseudomonadati</taxon>
        <taxon>Pseudomonadota</taxon>
        <taxon>Alphaproteobacteria</taxon>
        <taxon>Hyphomicrobiales</taxon>
        <taxon>Hyphomicrobiaceae</taxon>
        <taxon>Rhodomicrobium</taxon>
    </lineage>
</organism>
<comment type="function">
    <text evidence="3">Lytic transglycosylase with a strong preference for naked glycan strands that lack stem peptides.</text>
</comment>
<evidence type="ECO:0000256" key="4">
    <source>
        <dbReference type="RuleBase" id="RU003495"/>
    </source>
</evidence>
<evidence type="ECO:0000313" key="6">
    <source>
        <dbReference type="EMBL" id="MBJ7543598.1"/>
    </source>
</evidence>
<dbReference type="EMBL" id="JAEMUK010000015">
    <property type="protein sequence ID" value="MBJ7543598.1"/>
    <property type="molecule type" value="Genomic_DNA"/>
</dbReference>
<dbReference type="CDD" id="cd22268">
    <property type="entry name" value="DPBB_RlpA-like"/>
    <property type="match status" value="1"/>
</dbReference>
<evidence type="ECO:0000259" key="5">
    <source>
        <dbReference type="Pfam" id="PF03330"/>
    </source>
</evidence>
<dbReference type="EC" id="4.2.2.-" evidence="3"/>
<evidence type="ECO:0000256" key="1">
    <source>
        <dbReference type="ARBA" id="ARBA00023239"/>
    </source>
</evidence>
<dbReference type="InterPro" id="IPR009009">
    <property type="entry name" value="RlpA-like_DPBB"/>
</dbReference>
<dbReference type="HAMAP" id="MF_02071">
    <property type="entry name" value="RlpA"/>
    <property type="match status" value="1"/>
</dbReference>
<dbReference type="GO" id="GO:0009279">
    <property type="term" value="C:cell outer membrane"/>
    <property type="evidence" value="ECO:0007669"/>
    <property type="project" value="TreeGrafter"/>
</dbReference>
<dbReference type="SUPFAM" id="SSF50685">
    <property type="entry name" value="Barwin-like endoglucanases"/>
    <property type="match status" value="1"/>
</dbReference>
<dbReference type="InterPro" id="IPR034718">
    <property type="entry name" value="RlpA"/>
</dbReference>
<dbReference type="Proteomes" id="UP000623250">
    <property type="component" value="Unassembled WGS sequence"/>
</dbReference>
<accession>A0A8I1KLK7</accession>
<comment type="caution">
    <text evidence="6">The sequence shown here is derived from an EMBL/GenBank/DDBJ whole genome shotgun (WGS) entry which is preliminary data.</text>
</comment>
<comment type="similarity">
    <text evidence="3 4">Belongs to the RlpA family.</text>
</comment>
<dbReference type="AlphaFoldDB" id="A0A8I1KLK7"/>
<dbReference type="NCBIfam" id="TIGR00413">
    <property type="entry name" value="rlpA"/>
    <property type="match status" value="1"/>
</dbReference>